<keyword evidence="1" id="KW-0175">Coiled coil</keyword>
<feature type="region of interest" description="Disordered" evidence="2">
    <location>
        <begin position="1"/>
        <end position="30"/>
    </location>
</feature>
<dbReference type="SUPFAM" id="SSF81383">
    <property type="entry name" value="F-box domain"/>
    <property type="match status" value="1"/>
</dbReference>
<dbReference type="InterPro" id="IPR036047">
    <property type="entry name" value="F-box-like_dom_sf"/>
</dbReference>
<sequence>MPCPLPSDINASTFPPNSPASHLLTTNDPPNEHQSYTFLDALARSRADLKVLDGEIAEAQKHLLGLQAKRVSLQNFVDEHAALHIRRLPTEILVRVFMLTLPSNPSPLHPEEAPLVLGQVCRLWRAVSRNTPVLWSTIKLETIEIGDPELRVPFLEWLERSRNCPLTVYYSQDIDDGLEWDVLAGIAARIEDLNIAVHYDELARLFSQDGCHSLDALKSLRLDLTHFLGILEFHEITQIDLGTRAPRLAHISIEHELTLQHYILPSIQITICDLGVNDTASFTLFLQEAVNLVDCTITIGPFNNDAPPRSPVRHTILEKLAIEVIQHPDSNVLGSILPCLDLPSLREFRWENHGYYSLNSIHKSQDTPEWPITIFLDFLSRSGCTLSKLWIDSGPTEEDILRYLVEVPSVIELTIGPGPIRRCPCELMQRLTLGSRSGKDGKDLVPNLEHLRICGSWHACEEMMQAIESRVSAVGSTTNGRRLKRVSMADLLVRGNALGNTQERLDKCVREGLLYEQFQW</sequence>
<organism evidence="4 5">
    <name type="scientific">Athelia psychrophila</name>
    <dbReference type="NCBI Taxonomy" id="1759441"/>
    <lineage>
        <taxon>Eukaryota</taxon>
        <taxon>Fungi</taxon>
        <taxon>Dikarya</taxon>
        <taxon>Basidiomycota</taxon>
        <taxon>Agaricomycotina</taxon>
        <taxon>Agaricomycetes</taxon>
        <taxon>Agaricomycetidae</taxon>
        <taxon>Atheliales</taxon>
        <taxon>Atheliaceae</taxon>
        <taxon>Athelia</taxon>
    </lineage>
</organism>
<evidence type="ECO:0000256" key="1">
    <source>
        <dbReference type="SAM" id="Coils"/>
    </source>
</evidence>
<dbReference type="Gene3D" id="1.20.1280.50">
    <property type="match status" value="1"/>
</dbReference>
<keyword evidence="5" id="KW-1185">Reference proteome</keyword>
<gene>
    <name evidence="4" type="ORF">FIBSPDRAFT_888171</name>
</gene>
<proteinExistence type="predicted"/>
<dbReference type="Proteomes" id="UP000076532">
    <property type="component" value="Unassembled WGS sequence"/>
</dbReference>
<evidence type="ECO:0000256" key="2">
    <source>
        <dbReference type="SAM" id="MobiDB-lite"/>
    </source>
</evidence>
<dbReference type="InterPro" id="IPR001810">
    <property type="entry name" value="F-box_dom"/>
</dbReference>
<dbReference type="Pfam" id="PF12937">
    <property type="entry name" value="F-box-like"/>
    <property type="match status" value="1"/>
</dbReference>
<feature type="coiled-coil region" evidence="1">
    <location>
        <begin position="42"/>
        <end position="69"/>
    </location>
</feature>
<feature type="compositionally biased region" description="Polar residues" evidence="2">
    <location>
        <begin position="9"/>
        <end position="30"/>
    </location>
</feature>
<reference evidence="4 5" key="1">
    <citation type="journal article" date="2016" name="Mol. Biol. Evol.">
        <title>Comparative Genomics of Early-Diverging Mushroom-Forming Fungi Provides Insights into the Origins of Lignocellulose Decay Capabilities.</title>
        <authorList>
            <person name="Nagy L.G."/>
            <person name="Riley R."/>
            <person name="Tritt A."/>
            <person name="Adam C."/>
            <person name="Daum C."/>
            <person name="Floudas D."/>
            <person name="Sun H."/>
            <person name="Yadav J.S."/>
            <person name="Pangilinan J."/>
            <person name="Larsson K.H."/>
            <person name="Matsuura K."/>
            <person name="Barry K."/>
            <person name="Labutti K."/>
            <person name="Kuo R."/>
            <person name="Ohm R.A."/>
            <person name="Bhattacharya S.S."/>
            <person name="Shirouzu T."/>
            <person name="Yoshinaga Y."/>
            <person name="Martin F.M."/>
            <person name="Grigoriev I.V."/>
            <person name="Hibbett D.S."/>
        </authorList>
    </citation>
    <scope>NUCLEOTIDE SEQUENCE [LARGE SCALE GENOMIC DNA]</scope>
    <source>
        <strain evidence="4 5">CBS 109695</strain>
    </source>
</reference>
<dbReference type="AlphaFoldDB" id="A0A166NTH4"/>
<evidence type="ECO:0000313" key="4">
    <source>
        <dbReference type="EMBL" id="KZP25363.1"/>
    </source>
</evidence>
<name>A0A166NTH4_9AGAM</name>
<dbReference type="EMBL" id="KV417521">
    <property type="protein sequence ID" value="KZP25363.1"/>
    <property type="molecule type" value="Genomic_DNA"/>
</dbReference>
<protein>
    <recommendedName>
        <fullName evidence="3">F-box domain-containing protein</fullName>
    </recommendedName>
</protein>
<feature type="domain" description="F-box" evidence="3">
    <location>
        <begin position="85"/>
        <end position="139"/>
    </location>
</feature>
<evidence type="ECO:0000313" key="5">
    <source>
        <dbReference type="Proteomes" id="UP000076532"/>
    </source>
</evidence>
<accession>A0A166NTH4</accession>
<evidence type="ECO:0000259" key="3">
    <source>
        <dbReference type="Pfam" id="PF12937"/>
    </source>
</evidence>
<dbReference type="OrthoDB" id="3248197at2759"/>